<dbReference type="Gene3D" id="1.25.70.10">
    <property type="entry name" value="Transcription termination factor 3, mitochondrial"/>
    <property type="match status" value="1"/>
</dbReference>
<keyword evidence="2" id="KW-0804">Transcription</keyword>
<evidence type="ECO:0000313" key="4">
    <source>
        <dbReference type="EMBL" id="CAN78574.1"/>
    </source>
</evidence>
<evidence type="ECO:0000256" key="3">
    <source>
        <dbReference type="ARBA" id="ARBA00022946"/>
    </source>
</evidence>
<protein>
    <recommendedName>
        <fullName evidence="5">Transcription termination factor MTERF6, chloroplastic/mitochondrial</fullName>
    </recommendedName>
</protein>
<reference evidence="4" key="1">
    <citation type="journal article" date="2007" name="PLoS ONE">
        <title>The first genome sequence of an elite grapevine cultivar (Pinot noir Vitis vinifera L.): coping with a highly heterozygous genome.</title>
        <authorList>
            <person name="Velasco R."/>
            <person name="Zharkikh A."/>
            <person name="Troggio M."/>
            <person name="Cartwright D.A."/>
            <person name="Cestaro A."/>
            <person name="Pruss D."/>
            <person name="Pindo M."/>
            <person name="FitzGerald L.M."/>
            <person name="Vezzulli S."/>
            <person name="Reid J."/>
            <person name="Malacarne G."/>
            <person name="Iliev D."/>
            <person name="Coppola G."/>
            <person name="Wardell B."/>
            <person name="Micheletti D."/>
            <person name="Macalma T."/>
            <person name="Facci M."/>
            <person name="Mitchell J.T."/>
            <person name="Perazzolli M."/>
            <person name="Eldredge G."/>
            <person name="Gatto P."/>
            <person name="Oyzerski R."/>
            <person name="Moretto M."/>
            <person name="Gutin N."/>
            <person name="Stefanini M."/>
            <person name="Chen Y."/>
            <person name="Segala C."/>
            <person name="Davenport C."/>
            <person name="Dematte L."/>
            <person name="Mraz A."/>
            <person name="Battilana J."/>
            <person name="Stormo K."/>
            <person name="Costa F."/>
            <person name="Tao Q."/>
            <person name="Si-Ammour A."/>
            <person name="Harkins T."/>
            <person name="Lackey A."/>
            <person name="Perbost C."/>
            <person name="Taillon B."/>
            <person name="Stella A."/>
            <person name="Solovyev V."/>
            <person name="Fawcett J.A."/>
            <person name="Sterck L."/>
            <person name="Vandepoele K."/>
            <person name="Grando S.M."/>
            <person name="Toppo S."/>
            <person name="Moser C."/>
            <person name="Lanchbury J."/>
            <person name="Bogden R."/>
            <person name="Skolnick M."/>
            <person name="Sgaramella V."/>
            <person name="Bhatnagar S.K."/>
            <person name="Fontana P."/>
            <person name="Gutin A."/>
            <person name="Van de Peer Y."/>
            <person name="Salamini F."/>
            <person name="Viola R."/>
        </authorList>
    </citation>
    <scope>NUCLEOTIDE SEQUENCE</scope>
</reference>
<proteinExistence type="inferred from homology"/>
<dbReference type="GO" id="GO:0003676">
    <property type="term" value="F:nucleic acid binding"/>
    <property type="evidence" value="ECO:0007669"/>
    <property type="project" value="InterPro"/>
</dbReference>
<organism evidence="4">
    <name type="scientific">Vitis vinifera</name>
    <name type="common">Grape</name>
    <dbReference type="NCBI Taxonomy" id="29760"/>
    <lineage>
        <taxon>Eukaryota</taxon>
        <taxon>Viridiplantae</taxon>
        <taxon>Streptophyta</taxon>
        <taxon>Embryophyta</taxon>
        <taxon>Tracheophyta</taxon>
        <taxon>Spermatophyta</taxon>
        <taxon>Magnoliopsida</taxon>
        <taxon>eudicotyledons</taxon>
        <taxon>Gunneridae</taxon>
        <taxon>Pentapetalae</taxon>
        <taxon>rosids</taxon>
        <taxon>Vitales</taxon>
        <taxon>Vitaceae</taxon>
        <taxon>Viteae</taxon>
        <taxon>Vitis</taxon>
    </lineage>
</organism>
<evidence type="ECO:0008006" key="5">
    <source>
        <dbReference type="Google" id="ProtNLM"/>
    </source>
</evidence>
<keyword evidence="3" id="KW-0809">Transit peptide</keyword>
<dbReference type="PANTHER" id="PTHR13068">
    <property type="entry name" value="CGI-12 PROTEIN-RELATED"/>
    <property type="match status" value="1"/>
</dbReference>
<dbReference type="PANTHER" id="PTHR13068:SF5">
    <property type="entry name" value="TRANSCRIPTION TERMINATION FACTOR MTERF6, CHLOROPLASTIC_MITOCHONDRIAL"/>
    <property type="match status" value="1"/>
</dbReference>
<keyword evidence="2" id="KW-0806">Transcription termination</keyword>
<name>A5B276_VITVI</name>
<dbReference type="Pfam" id="PF02536">
    <property type="entry name" value="mTERF"/>
    <property type="match status" value="2"/>
</dbReference>
<keyword evidence="2" id="KW-0805">Transcription regulation</keyword>
<dbReference type="OrthoDB" id="637682at2759"/>
<evidence type="ECO:0000256" key="1">
    <source>
        <dbReference type="ARBA" id="ARBA00007692"/>
    </source>
</evidence>
<gene>
    <name evidence="4" type="ORF">VITISV_020582</name>
</gene>
<dbReference type="EMBL" id="AM444028">
    <property type="protein sequence ID" value="CAN78574.1"/>
    <property type="molecule type" value="Genomic_DNA"/>
</dbReference>
<sequence length="362" mass="41353">MEISSSQNGSIMWFFRDKGFDDKSIHEMFKKCKRLEGVHRDRASENWAYLRTIGIQDRKIPSIVTKCPKILALGLNEKIVPMVQCLATLGTKPSEVASAIAKFPHILSHSVEEKLCPLLAFFQALGVPEKQLGKVILVNPRLISYSIESKLTQIVDFLASLGFTREGMIGKVLQKYPFIMGYSVDKRLRPTSEFLKLIGLTEQDLQKVAMNFPEVFCRDANKILSPNVAYLKRRGFEDGQIAALVSGYPPILIKSIKNSLEPRIRFLVEVMKRDINEVVNYPDFFRCGLKKTLELRQKLLEQRKIELDWQCVECAFSDTPFQDIYETNLALEVRMLAIRDKRRGMLSVAEMRKPGQKAFGRG</sequence>
<dbReference type="ExpressionAtlas" id="A5B276">
    <property type="expression patterns" value="baseline and differential"/>
</dbReference>
<evidence type="ECO:0000256" key="2">
    <source>
        <dbReference type="ARBA" id="ARBA00022472"/>
    </source>
</evidence>
<comment type="similarity">
    <text evidence="1">Belongs to the mTERF family.</text>
</comment>
<dbReference type="GO" id="GO:0006353">
    <property type="term" value="P:DNA-templated transcription termination"/>
    <property type="evidence" value="ECO:0007669"/>
    <property type="project" value="UniProtKB-KW"/>
</dbReference>
<dbReference type="InterPro" id="IPR003690">
    <property type="entry name" value="MTERF"/>
</dbReference>
<dbReference type="InterPro" id="IPR038538">
    <property type="entry name" value="MTERF_sf"/>
</dbReference>
<accession>A5B276</accession>
<dbReference type="SMART" id="SM00733">
    <property type="entry name" value="Mterf"/>
    <property type="match status" value="7"/>
</dbReference>
<dbReference type="AlphaFoldDB" id="A5B276"/>